<organism evidence="2 3">
    <name type="scientific">Chlorella vulgaris</name>
    <name type="common">Green alga</name>
    <dbReference type="NCBI Taxonomy" id="3077"/>
    <lineage>
        <taxon>Eukaryota</taxon>
        <taxon>Viridiplantae</taxon>
        <taxon>Chlorophyta</taxon>
        <taxon>core chlorophytes</taxon>
        <taxon>Trebouxiophyceae</taxon>
        <taxon>Chlorellales</taxon>
        <taxon>Chlorellaceae</taxon>
        <taxon>Chlorella clade</taxon>
        <taxon>Chlorella</taxon>
    </lineage>
</organism>
<reference evidence="2" key="2">
    <citation type="submission" date="2020-11" db="EMBL/GenBank/DDBJ databases">
        <authorList>
            <person name="Cecchin M."/>
            <person name="Marcolungo L."/>
            <person name="Rossato M."/>
            <person name="Girolomoni L."/>
            <person name="Cosentino E."/>
            <person name="Cuine S."/>
            <person name="Li-Beisson Y."/>
            <person name="Delledonne M."/>
            <person name="Ballottari M."/>
        </authorList>
    </citation>
    <scope>NUCLEOTIDE SEQUENCE</scope>
    <source>
        <strain evidence="2">211/11P</strain>
        <tissue evidence="2">Whole cell</tissue>
    </source>
</reference>
<evidence type="ECO:0000259" key="1">
    <source>
        <dbReference type="PROSITE" id="PS51112"/>
    </source>
</evidence>
<dbReference type="SUPFAM" id="SSF143447">
    <property type="entry name" value="AMMECR1-like"/>
    <property type="match status" value="1"/>
</dbReference>
<reference evidence="2" key="1">
    <citation type="journal article" date="2019" name="Plant J.">
        <title>Chlorella vulgaris genome assembly and annotation reveals the molecular basis for metabolic acclimation to high light conditions.</title>
        <authorList>
            <person name="Cecchin M."/>
            <person name="Marcolungo L."/>
            <person name="Rossato M."/>
            <person name="Girolomoni L."/>
            <person name="Cosentino E."/>
            <person name="Cuine S."/>
            <person name="Li-Beisson Y."/>
            <person name="Delledonne M."/>
            <person name="Ballottari M."/>
        </authorList>
    </citation>
    <scope>NUCLEOTIDE SEQUENCE</scope>
    <source>
        <strain evidence="2">211/11P</strain>
    </source>
</reference>
<gene>
    <name evidence="2" type="ORF">D9Q98_003876</name>
</gene>
<evidence type="ECO:0000313" key="2">
    <source>
        <dbReference type="EMBL" id="KAI3432316.1"/>
    </source>
</evidence>
<dbReference type="PANTHER" id="PTHR13016:SF0">
    <property type="entry name" value="AMME SYNDROME CANDIDATE GENE 1 PROTEIN"/>
    <property type="match status" value="1"/>
</dbReference>
<dbReference type="EMBL" id="SIDB01000005">
    <property type="protein sequence ID" value="KAI3432316.1"/>
    <property type="molecule type" value="Genomic_DNA"/>
</dbReference>
<dbReference type="InterPro" id="IPR002733">
    <property type="entry name" value="AMMECR1_domain"/>
</dbReference>
<evidence type="ECO:0000313" key="3">
    <source>
        <dbReference type="Proteomes" id="UP001055712"/>
    </source>
</evidence>
<keyword evidence="3" id="KW-1185">Reference proteome</keyword>
<proteinExistence type="predicted"/>
<dbReference type="Pfam" id="PF01871">
    <property type="entry name" value="AMMECR1"/>
    <property type="match status" value="1"/>
</dbReference>
<accession>A0A9D4TR76</accession>
<dbReference type="InterPro" id="IPR023473">
    <property type="entry name" value="AMMECR1"/>
</dbReference>
<dbReference type="Proteomes" id="UP001055712">
    <property type="component" value="Unassembled WGS sequence"/>
</dbReference>
<dbReference type="AlphaFoldDB" id="A0A9D4TR76"/>
<name>A0A9D4TR76_CHLVU</name>
<dbReference type="OrthoDB" id="24630at2759"/>
<dbReference type="PROSITE" id="PS51112">
    <property type="entry name" value="AMMECR1"/>
    <property type="match status" value="1"/>
</dbReference>
<dbReference type="InterPro" id="IPR027485">
    <property type="entry name" value="AMMECR1_N"/>
</dbReference>
<feature type="domain" description="AMMECR1" evidence="1">
    <location>
        <begin position="1"/>
        <end position="120"/>
    </location>
</feature>
<dbReference type="PANTHER" id="PTHR13016">
    <property type="entry name" value="AMMECR1 HOMOLOG"/>
    <property type="match status" value="1"/>
</dbReference>
<dbReference type="InterPro" id="IPR036071">
    <property type="entry name" value="AMMECR1_dom_sf"/>
</dbReference>
<comment type="caution">
    <text evidence="2">The sequence shown here is derived from an EMBL/GenBank/DDBJ whole genome shotgun (WGS) entry which is preliminary data.</text>
</comment>
<protein>
    <recommendedName>
        <fullName evidence="1">AMMECR1 domain-containing protein</fullName>
    </recommendedName>
</protein>
<dbReference type="Gene3D" id="3.30.700.20">
    <property type="entry name" value="Hypothetical protein ph0010, domain 1"/>
    <property type="match status" value="1"/>
</dbReference>
<sequence>MLAQAEHVVLAFDVLCAHLGLTVTQVSRLSVKETAACPLFVTWNKGPKLRGCIGTLHCNGQLKTLHAALTDYSLTAALRDRRFSPIVAAELPHLCCTVSLLSSFELAATWDDWDVGTHDD</sequence>